<dbReference type="EMBL" id="CP039346">
    <property type="protein sequence ID" value="QCD82288.1"/>
    <property type="molecule type" value="Genomic_DNA"/>
</dbReference>
<evidence type="ECO:0000313" key="3">
    <source>
        <dbReference type="Proteomes" id="UP000501690"/>
    </source>
</evidence>
<name>A0A4D6L1C8_VIGUN</name>
<dbReference type="Proteomes" id="UP000501690">
    <property type="component" value="Linkage Group LG2"/>
</dbReference>
<dbReference type="Pfam" id="PF07816">
    <property type="entry name" value="DUF1645"/>
    <property type="match status" value="1"/>
</dbReference>
<feature type="region of interest" description="Disordered" evidence="1">
    <location>
        <begin position="141"/>
        <end position="160"/>
    </location>
</feature>
<reference evidence="2 3" key="1">
    <citation type="submission" date="2019-04" db="EMBL/GenBank/DDBJ databases">
        <title>An improved genome assembly and genetic linkage map for asparagus bean, Vigna unguiculata ssp. sesquipedialis.</title>
        <authorList>
            <person name="Xia Q."/>
            <person name="Zhang R."/>
            <person name="Dong Y."/>
        </authorList>
    </citation>
    <scope>NUCLEOTIDE SEQUENCE [LARGE SCALE GENOMIC DNA]</scope>
    <source>
        <tissue evidence="2">Leaf</tissue>
    </source>
</reference>
<protein>
    <submittedName>
        <fullName evidence="2">Uncharacterized protein</fullName>
    </submittedName>
</protein>
<accession>A0A4D6L1C8</accession>
<sequence>MKNKTSRVKRLIMQALSALRLHCSFPKSNDFTHIPPRLDPYSTRKNQIQFKNEETFKEEEEMFDFAPFDDQRALMFSYGKIQTTSTISNQYSVKASNRKSNKSKSTSFSKTWRFWKSFKLRSNSGGKGAFVLLNTSRSMKLRSTKANKDSGTSKKGKTTKCKTTLSPQEKFYLMNKRKNETIRRRSFLPYRQNLIGFFKP</sequence>
<evidence type="ECO:0000256" key="1">
    <source>
        <dbReference type="SAM" id="MobiDB-lite"/>
    </source>
</evidence>
<proteinExistence type="predicted"/>
<dbReference type="PANTHER" id="PTHR33095">
    <property type="entry name" value="OS07G0619500 PROTEIN"/>
    <property type="match status" value="1"/>
</dbReference>
<dbReference type="AlphaFoldDB" id="A0A4D6L1C8"/>
<gene>
    <name evidence="2" type="ORF">DEO72_LG2g2623</name>
</gene>
<keyword evidence="3" id="KW-1185">Reference proteome</keyword>
<dbReference type="PANTHER" id="PTHR33095:SF114">
    <property type="entry name" value="DUF1645 FAMILY PROTEIN"/>
    <property type="match status" value="1"/>
</dbReference>
<organism evidence="2 3">
    <name type="scientific">Vigna unguiculata</name>
    <name type="common">Cowpea</name>
    <dbReference type="NCBI Taxonomy" id="3917"/>
    <lineage>
        <taxon>Eukaryota</taxon>
        <taxon>Viridiplantae</taxon>
        <taxon>Streptophyta</taxon>
        <taxon>Embryophyta</taxon>
        <taxon>Tracheophyta</taxon>
        <taxon>Spermatophyta</taxon>
        <taxon>Magnoliopsida</taxon>
        <taxon>eudicotyledons</taxon>
        <taxon>Gunneridae</taxon>
        <taxon>Pentapetalae</taxon>
        <taxon>rosids</taxon>
        <taxon>fabids</taxon>
        <taxon>Fabales</taxon>
        <taxon>Fabaceae</taxon>
        <taxon>Papilionoideae</taxon>
        <taxon>50 kb inversion clade</taxon>
        <taxon>NPAAA clade</taxon>
        <taxon>indigoferoid/millettioid clade</taxon>
        <taxon>Phaseoleae</taxon>
        <taxon>Vigna</taxon>
    </lineage>
</organism>
<evidence type="ECO:0000313" key="2">
    <source>
        <dbReference type="EMBL" id="QCD82288.1"/>
    </source>
</evidence>
<dbReference type="InterPro" id="IPR012442">
    <property type="entry name" value="DUF1645_plant"/>
</dbReference>